<name>A0A2W1BLD2_HELAM</name>
<dbReference type="InterPro" id="IPR001199">
    <property type="entry name" value="Cyt_B5-like_heme/steroid-bd"/>
</dbReference>
<gene>
    <name evidence="3" type="primary">HaOG208999</name>
    <name evidence="3" type="ORF">B5X24_HaOG208999</name>
</gene>
<dbReference type="InterPro" id="IPR036400">
    <property type="entry name" value="Cyt_B5-like_heme/steroid_sf"/>
</dbReference>
<evidence type="ECO:0000259" key="2">
    <source>
        <dbReference type="PROSITE" id="PS50255"/>
    </source>
</evidence>
<dbReference type="AlphaFoldDB" id="A0A2W1BLD2"/>
<proteinExistence type="predicted"/>
<keyword evidence="1" id="KW-0732">Signal</keyword>
<dbReference type="Pfam" id="PF00173">
    <property type="entry name" value="Cyt-b5"/>
    <property type="match status" value="1"/>
</dbReference>
<dbReference type="EMBL" id="KZ150093">
    <property type="protein sequence ID" value="PZC73666.1"/>
    <property type="molecule type" value="Genomic_DNA"/>
</dbReference>
<dbReference type="OrthoDB" id="260519at2759"/>
<feature type="domain" description="Cytochrome b5 heme-binding" evidence="2">
    <location>
        <begin position="69"/>
        <end position="148"/>
    </location>
</feature>
<keyword evidence="4" id="KW-1185">Reference proteome</keyword>
<sequence length="161" mass="17003">MLPIILIVCLSVLASAPASPQFGQLLSNAVQASGQLAVQAAGQVAGVTHTLARYAHDFDVFPDKSKQVQRNYTLAEVQRCSGVAGGCLFVVYKGLVLDLTEFAPYHRGGSSVLQQCAGGDASAAMLASGMPPQVYEIFLKRFVVGRLVSISDEGKNMNNAE</sequence>
<organism evidence="3 4">
    <name type="scientific">Helicoverpa armigera</name>
    <name type="common">Cotton bollworm</name>
    <name type="synonym">Heliothis armigera</name>
    <dbReference type="NCBI Taxonomy" id="29058"/>
    <lineage>
        <taxon>Eukaryota</taxon>
        <taxon>Metazoa</taxon>
        <taxon>Ecdysozoa</taxon>
        <taxon>Arthropoda</taxon>
        <taxon>Hexapoda</taxon>
        <taxon>Insecta</taxon>
        <taxon>Pterygota</taxon>
        <taxon>Neoptera</taxon>
        <taxon>Endopterygota</taxon>
        <taxon>Lepidoptera</taxon>
        <taxon>Glossata</taxon>
        <taxon>Ditrysia</taxon>
        <taxon>Noctuoidea</taxon>
        <taxon>Noctuidae</taxon>
        <taxon>Heliothinae</taxon>
        <taxon>Helicoverpa</taxon>
    </lineage>
</organism>
<accession>A0A2W1BLD2</accession>
<feature type="chain" id="PRO_5016097828" description="Cytochrome b5 heme-binding domain-containing protein" evidence="1">
    <location>
        <begin position="19"/>
        <end position="161"/>
    </location>
</feature>
<dbReference type="SUPFAM" id="SSF55856">
    <property type="entry name" value="Cytochrome b5-like heme/steroid binding domain"/>
    <property type="match status" value="1"/>
</dbReference>
<evidence type="ECO:0000256" key="1">
    <source>
        <dbReference type="SAM" id="SignalP"/>
    </source>
</evidence>
<dbReference type="Gene3D" id="3.10.120.10">
    <property type="entry name" value="Cytochrome b5-like heme/steroid binding domain"/>
    <property type="match status" value="1"/>
</dbReference>
<reference evidence="3 4" key="1">
    <citation type="journal article" date="2017" name="BMC Biol.">
        <title>Genomic innovations, transcriptional plasticity and gene loss underlying the evolution and divergence of two highly polyphagous and invasive Helicoverpa pest species.</title>
        <authorList>
            <person name="Pearce S.L."/>
            <person name="Clarke D.F."/>
            <person name="East P.D."/>
            <person name="Elfekih S."/>
            <person name="Gordon K.H."/>
            <person name="Jermiin L.S."/>
            <person name="McGaughran A."/>
            <person name="Oakeshott J.G."/>
            <person name="Papanikolaou A."/>
            <person name="Perera O.P."/>
            <person name="Rane R.V."/>
            <person name="Richards S."/>
            <person name="Tay W.T."/>
            <person name="Walsh T.K."/>
            <person name="Anderson A."/>
            <person name="Anderson C.J."/>
            <person name="Asgari S."/>
            <person name="Board P.G."/>
            <person name="Bretschneider A."/>
            <person name="Campbell P.M."/>
            <person name="Chertemps T."/>
            <person name="Christeller J.T."/>
            <person name="Coppin C.W."/>
            <person name="Downes S.J."/>
            <person name="Duan G."/>
            <person name="Farnsworth C.A."/>
            <person name="Good R.T."/>
            <person name="Han L.B."/>
            <person name="Han Y.C."/>
            <person name="Hatje K."/>
            <person name="Horne I."/>
            <person name="Huang Y.P."/>
            <person name="Hughes D.S."/>
            <person name="Jacquin-Joly E."/>
            <person name="James W."/>
            <person name="Jhangiani S."/>
            <person name="Kollmar M."/>
            <person name="Kuwar S.S."/>
            <person name="Li S."/>
            <person name="Liu N.Y."/>
            <person name="Maibeche M.T."/>
            <person name="Miller J.R."/>
            <person name="Montagne N."/>
            <person name="Perry T."/>
            <person name="Qu J."/>
            <person name="Song S.V."/>
            <person name="Sutton G.G."/>
            <person name="Vogel H."/>
            <person name="Walenz B.P."/>
            <person name="Xu W."/>
            <person name="Zhang H.J."/>
            <person name="Zou Z."/>
            <person name="Batterham P."/>
            <person name="Edwards O.R."/>
            <person name="Feyereisen R."/>
            <person name="Gibbs R.A."/>
            <person name="Heckel D.G."/>
            <person name="McGrath A."/>
            <person name="Robin C."/>
            <person name="Scherer S.E."/>
            <person name="Worley K.C."/>
            <person name="Wu Y.D."/>
        </authorList>
    </citation>
    <scope>NUCLEOTIDE SEQUENCE [LARGE SCALE GENOMIC DNA]</scope>
    <source>
        <strain evidence="3">Harm_GR_Male_#8</strain>
        <tissue evidence="3">Whole organism</tissue>
    </source>
</reference>
<dbReference type="PROSITE" id="PS50255">
    <property type="entry name" value="CYTOCHROME_B5_2"/>
    <property type="match status" value="1"/>
</dbReference>
<protein>
    <recommendedName>
        <fullName evidence="2">Cytochrome b5 heme-binding domain-containing protein</fullName>
    </recommendedName>
</protein>
<dbReference type="Proteomes" id="UP000249218">
    <property type="component" value="Unassembled WGS sequence"/>
</dbReference>
<feature type="signal peptide" evidence="1">
    <location>
        <begin position="1"/>
        <end position="18"/>
    </location>
</feature>
<evidence type="ECO:0000313" key="4">
    <source>
        <dbReference type="Proteomes" id="UP000249218"/>
    </source>
</evidence>
<dbReference type="SMART" id="SM01117">
    <property type="entry name" value="Cyt-b5"/>
    <property type="match status" value="1"/>
</dbReference>
<evidence type="ECO:0000313" key="3">
    <source>
        <dbReference type="EMBL" id="PZC73666.1"/>
    </source>
</evidence>